<comment type="caution">
    <text evidence="3">The sequence shown here is derived from an EMBL/GenBank/DDBJ whole genome shotgun (WGS) entry which is preliminary data.</text>
</comment>
<evidence type="ECO:0000259" key="2">
    <source>
        <dbReference type="PROSITE" id="PS50887"/>
    </source>
</evidence>
<dbReference type="InterPro" id="IPR029787">
    <property type="entry name" value="Nucleotide_cyclase"/>
</dbReference>
<sequence length="269" mass="30299">MAPTVLIRSALMIYKSRGCLLLMANSVVVYSLVLFFLRDLDVYQWFVLAATMVILAIAPYLIIFSALKSLSREVEEGNLETLYRDRELVTMRTKLSSLAHLDNLTGCYNERYFLDVLSESIAMSERGGYVFTLLILRYDQFDYILNKQGLSQGNEALKLYVEVINKILREVDTIARLGADKFGLILSDSSENDSVLVFDRIVREISRLQLTEGQDTIATNTGGMTSYFRGEAPEAMLGYANLALHSAMDQGEGGLIIFDYESTKELTKE</sequence>
<reference evidence="3 4" key="1">
    <citation type="submission" date="2019-02" db="EMBL/GenBank/DDBJ databases">
        <title>Prokaryotic population dynamics and viral predation in marine succession experiment using metagenomics: the confinement effect.</title>
        <authorList>
            <person name="Haro-Moreno J.M."/>
            <person name="Rodriguez-Valera F."/>
            <person name="Lopez-Perez M."/>
        </authorList>
    </citation>
    <scope>NUCLEOTIDE SEQUENCE [LARGE SCALE GENOMIC DNA]</scope>
    <source>
        <strain evidence="3">MED-G157</strain>
    </source>
</reference>
<protein>
    <submittedName>
        <fullName evidence="3">GGDEF domain-containing protein</fullName>
    </submittedName>
</protein>
<organism evidence="3 4">
    <name type="scientific">OM182 bacterium</name>
    <dbReference type="NCBI Taxonomy" id="2510334"/>
    <lineage>
        <taxon>Bacteria</taxon>
        <taxon>Pseudomonadati</taxon>
        <taxon>Pseudomonadota</taxon>
        <taxon>Gammaproteobacteria</taxon>
        <taxon>OMG group</taxon>
        <taxon>OM182 clade</taxon>
    </lineage>
</organism>
<dbReference type="AlphaFoldDB" id="A0A520S2R5"/>
<feature type="transmembrane region" description="Helical" evidence="1">
    <location>
        <begin position="20"/>
        <end position="37"/>
    </location>
</feature>
<evidence type="ECO:0000256" key="1">
    <source>
        <dbReference type="SAM" id="Phobius"/>
    </source>
</evidence>
<dbReference type="Proteomes" id="UP000316199">
    <property type="component" value="Unassembled WGS sequence"/>
</dbReference>
<evidence type="ECO:0000313" key="3">
    <source>
        <dbReference type="EMBL" id="RZO76767.1"/>
    </source>
</evidence>
<accession>A0A520S2R5</accession>
<feature type="domain" description="GGDEF" evidence="2">
    <location>
        <begin position="129"/>
        <end position="260"/>
    </location>
</feature>
<dbReference type="InterPro" id="IPR043128">
    <property type="entry name" value="Rev_trsase/Diguanyl_cyclase"/>
</dbReference>
<dbReference type="Pfam" id="PF00990">
    <property type="entry name" value="GGDEF"/>
    <property type="match status" value="1"/>
</dbReference>
<dbReference type="NCBIfam" id="TIGR00254">
    <property type="entry name" value="GGDEF"/>
    <property type="match status" value="1"/>
</dbReference>
<dbReference type="SMART" id="SM00267">
    <property type="entry name" value="GGDEF"/>
    <property type="match status" value="1"/>
</dbReference>
<keyword evidence="1" id="KW-0812">Transmembrane</keyword>
<name>A0A520S2R5_9GAMM</name>
<dbReference type="InterPro" id="IPR000160">
    <property type="entry name" value="GGDEF_dom"/>
</dbReference>
<dbReference type="PANTHER" id="PTHR44757:SF2">
    <property type="entry name" value="BIOFILM ARCHITECTURE MAINTENANCE PROTEIN MBAA"/>
    <property type="match status" value="1"/>
</dbReference>
<dbReference type="PROSITE" id="PS50887">
    <property type="entry name" value="GGDEF"/>
    <property type="match status" value="1"/>
</dbReference>
<dbReference type="InterPro" id="IPR052155">
    <property type="entry name" value="Biofilm_reg_signaling"/>
</dbReference>
<proteinExistence type="predicted"/>
<dbReference type="Gene3D" id="3.30.70.270">
    <property type="match status" value="1"/>
</dbReference>
<keyword evidence="1" id="KW-0472">Membrane</keyword>
<dbReference type="PANTHER" id="PTHR44757">
    <property type="entry name" value="DIGUANYLATE CYCLASE DGCP"/>
    <property type="match status" value="1"/>
</dbReference>
<keyword evidence="1" id="KW-1133">Transmembrane helix</keyword>
<gene>
    <name evidence="3" type="ORF">EVA68_03510</name>
</gene>
<evidence type="ECO:0000313" key="4">
    <source>
        <dbReference type="Proteomes" id="UP000316199"/>
    </source>
</evidence>
<dbReference type="CDD" id="cd01949">
    <property type="entry name" value="GGDEF"/>
    <property type="match status" value="1"/>
</dbReference>
<dbReference type="SUPFAM" id="SSF55073">
    <property type="entry name" value="Nucleotide cyclase"/>
    <property type="match status" value="1"/>
</dbReference>
<dbReference type="EMBL" id="SHAG01000008">
    <property type="protein sequence ID" value="RZO76767.1"/>
    <property type="molecule type" value="Genomic_DNA"/>
</dbReference>
<feature type="transmembrane region" description="Helical" evidence="1">
    <location>
        <begin position="43"/>
        <end position="63"/>
    </location>
</feature>